<dbReference type="RefSeq" id="WP_003983017.1">
    <property type="nucleotide sequence ID" value="NZ_CP043497.1"/>
</dbReference>
<evidence type="ECO:0000313" key="2">
    <source>
        <dbReference type="EMBL" id="UNZ03970.1"/>
    </source>
</evidence>
<feature type="region of interest" description="Disordered" evidence="1">
    <location>
        <begin position="54"/>
        <end position="77"/>
    </location>
</feature>
<evidence type="ECO:0000256" key="1">
    <source>
        <dbReference type="SAM" id="MobiDB-lite"/>
    </source>
</evidence>
<proteinExistence type="predicted"/>
<protein>
    <recommendedName>
        <fullName evidence="4">Amidase</fullName>
    </recommendedName>
</protein>
<reference evidence="2 3" key="1">
    <citation type="submission" date="2022-03" db="EMBL/GenBank/DDBJ databases">
        <title>Complete genome of Streptomyces rimosus ssp. rimosus R7 (=ATCC 10970).</title>
        <authorList>
            <person name="Beganovic S."/>
            <person name="Ruckert C."/>
            <person name="Busche T."/>
            <person name="Kalinowski J."/>
            <person name="Wittmann C."/>
        </authorList>
    </citation>
    <scope>NUCLEOTIDE SEQUENCE [LARGE SCALE GENOMIC DNA]</scope>
    <source>
        <strain evidence="2 3">R7</strain>
    </source>
</reference>
<dbReference type="GeneID" id="66856930"/>
<dbReference type="EMBL" id="CP094298">
    <property type="protein sequence ID" value="UNZ03970.1"/>
    <property type="molecule type" value="Genomic_DNA"/>
</dbReference>
<evidence type="ECO:0008006" key="4">
    <source>
        <dbReference type="Google" id="ProtNLM"/>
    </source>
</evidence>
<organism evidence="2 3">
    <name type="scientific">Streptomyces rimosus subsp. rimosus</name>
    <dbReference type="NCBI Taxonomy" id="132474"/>
    <lineage>
        <taxon>Bacteria</taxon>
        <taxon>Bacillati</taxon>
        <taxon>Actinomycetota</taxon>
        <taxon>Actinomycetes</taxon>
        <taxon>Kitasatosporales</taxon>
        <taxon>Streptomycetaceae</taxon>
        <taxon>Streptomyces</taxon>
    </lineage>
</organism>
<sequence length="77" mass="7848">MPSPAHPPLPPLPPDHLAHLARRAGLPLPSDRLAGVAATVHAIDTVLGSLRDIPLGETPPAPSFTAVPGGSPSRRTS</sequence>
<dbReference type="Proteomes" id="UP000829494">
    <property type="component" value="Chromosome"/>
</dbReference>
<evidence type="ECO:0000313" key="3">
    <source>
        <dbReference type="Proteomes" id="UP000829494"/>
    </source>
</evidence>
<accession>A0ABY3Z1Y1</accession>
<name>A0ABY3Z1Y1_STRRM</name>
<keyword evidence="3" id="KW-1185">Reference proteome</keyword>
<gene>
    <name evidence="2" type="ORF">SRIMR7_17560</name>
</gene>